<comment type="subcellular location">
    <subcellularLocation>
        <location evidence="1">Peroxisome</location>
    </subcellularLocation>
</comment>
<proteinExistence type="predicted"/>
<name>A0ABT1AHB3_9RALS</name>
<protein>
    <submittedName>
        <fullName evidence="4">Enoyl-CoA hydratase-related protein</fullName>
    </submittedName>
</protein>
<dbReference type="RefSeq" id="WP_252677972.1">
    <property type="nucleotide sequence ID" value="NZ_JAMXHT010000002.1"/>
</dbReference>
<reference evidence="4" key="2">
    <citation type="journal article" date="2023" name="Front. Microbiol.">
        <title>Ralstonia chuxiongensis sp. nov., Ralstonia mojiangensis sp. nov., and Ralstonia soli sp. nov., isolated from tobacco fields, are three novel species in the family Burkholderiaceae.</title>
        <authorList>
            <person name="Lu C.H."/>
            <person name="Zhang Y.Y."/>
            <person name="Jiang N."/>
            <person name="Chen W."/>
            <person name="Shao X."/>
            <person name="Zhao Z.M."/>
            <person name="Lu W.L."/>
            <person name="Hu X."/>
            <person name="Xi Y.X."/>
            <person name="Zou S.Y."/>
            <person name="Wei Q.J."/>
            <person name="Lin Z.L."/>
            <person name="Gong L."/>
            <person name="Gai X.T."/>
            <person name="Zhang L.Q."/>
            <person name="Li J.Y."/>
            <person name="Jin Y."/>
            <person name="Xia Z.Y."/>
        </authorList>
    </citation>
    <scope>NUCLEOTIDE SEQUENCE</scope>
    <source>
        <strain evidence="4">21MJYT02-11</strain>
    </source>
</reference>
<reference evidence="4" key="1">
    <citation type="submission" date="2022-06" db="EMBL/GenBank/DDBJ databases">
        <authorList>
            <person name="Lu C.-H."/>
        </authorList>
    </citation>
    <scope>NUCLEOTIDE SEQUENCE</scope>
    <source>
        <strain evidence="4">21MJYT02-11</strain>
    </source>
</reference>
<dbReference type="InterPro" id="IPR001753">
    <property type="entry name" value="Enoyl-CoA_hydra/iso"/>
</dbReference>
<gene>
    <name evidence="4" type="ORF">NG900_06150</name>
</gene>
<evidence type="ECO:0000313" key="4">
    <source>
        <dbReference type="EMBL" id="MCO5397783.1"/>
    </source>
</evidence>
<keyword evidence="3" id="KW-0413">Isomerase</keyword>
<evidence type="ECO:0000313" key="5">
    <source>
        <dbReference type="Proteomes" id="UP001162811"/>
    </source>
</evidence>
<organism evidence="4 5">
    <name type="scientific">Ralstonia soli</name>
    <dbReference type="NCBI Taxonomy" id="2953896"/>
    <lineage>
        <taxon>Bacteria</taxon>
        <taxon>Pseudomonadati</taxon>
        <taxon>Pseudomonadota</taxon>
        <taxon>Betaproteobacteria</taxon>
        <taxon>Burkholderiales</taxon>
        <taxon>Burkholderiaceae</taxon>
        <taxon>Ralstonia</taxon>
    </lineage>
</organism>
<keyword evidence="5" id="KW-1185">Reference proteome</keyword>
<dbReference type="InterPro" id="IPR051053">
    <property type="entry name" value="ECH/Chromodomain_protein"/>
</dbReference>
<keyword evidence="2" id="KW-0576">Peroxisome</keyword>
<dbReference type="PANTHER" id="PTHR43684:SF1">
    <property type="entry name" value="ENOYL-COA DELTA ISOMERASE 2"/>
    <property type="match status" value="1"/>
</dbReference>
<dbReference type="CDD" id="cd06558">
    <property type="entry name" value="crotonase-like"/>
    <property type="match status" value="1"/>
</dbReference>
<evidence type="ECO:0000256" key="3">
    <source>
        <dbReference type="ARBA" id="ARBA00023235"/>
    </source>
</evidence>
<dbReference type="Proteomes" id="UP001162811">
    <property type="component" value="Unassembled WGS sequence"/>
</dbReference>
<accession>A0ABT1AHB3</accession>
<dbReference type="PANTHER" id="PTHR43684">
    <property type="match status" value="1"/>
</dbReference>
<evidence type="ECO:0000256" key="2">
    <source>
        <dbReference type="ARBA" id="ARBA00023140"/>
    </source>
</evidence>
<dbReference type="InterPro" id="IPR029045">
    <property type="entry name" value="ClpP/crotonase-like_dom_sf"/>
</dbReference>
<comment type="caution">
    <text evidence="4">The sequence shown here is derived from an EMBL/GenBank/DDBJ whole genome shotgun (WGS) entry which is preliminary data.</text>
</comment>
<dbReference type="EMBL" id="JAMXHT010000002">
    <property type="protein sequence ID" value="MCO5397783.1"/>
    <property type="molecule type" value="Genomic_DNA"/>
</dbReference>
<dbReference type="Pfam" id="PF00378">
    <property type="entry name" value="ECH_1"/>
    <property type="match status" value="1"/>
</dbReference>
<evidence type="ECO:0000256" key="1">
    <source>
        <dbReference type="ARBA" id="ARBA00004275"/>
    </source>
</evidence>
<dbReference type="SUPFAM" id="SSF52096">
    <property type="entry name" value="ClpP/crotonase"/>
    <property type="match status" value="1"/>
</dbReference>
<sequence>MLEVIQAEASEHIVVTADAQILNIVINRPARKNAMTGEMYASFAAALRGAAVRDDIDVVLVHGQPGTFCAGNDITDFVAKPPVHADAPVWEFFRALMELDKPVVAAVDGPAIGIGTTMLLHCDLVFASDRSVFALPFTSLGLTPEGASTVLLPLLAGRQRAAEMLLLGTRVTAEQACGLGLVNQVVPAEELLGAAQSCAQKLASLPPGIVRATKRLMSDGLSRVVSHQFAAEQDAFRHAVVGPAAAQAFAKFLGKAARP</sequence>
<dbReference type="Gene3D" id="3.90.226.10">
    <property type="entry name" value="2-enoyl-CoA Hydratase, Chain A, domain 1"/>
    <property type="match status" value="1"/>
</dbReference>